<dbReference type="Proteomes" id="UP000626092">
    <property type="component" value="Unassembled WGS sequence"/>
</dbReference>
<protein>
    <submittedName>
        <fullName evidence="1">Uncharacterized protein</fullName>
    </submittedName>
</protein>
<dbReference type="PANTHER" id="PTHR33831">
    <property type="entry name" value="GPI-ANCHORED PROTEIN"/>
    <property type="match status" value="1"/>
</dbReference>
<name>A0A834H0R5_RHOSS</name>
<comment type="caution">
    <text evidence="1">The sequence shown here is derived from an EMBL/GenBank/DDBJ whole genome shotgun (WGS) entry which is preliminary data.</text>
</comment>
<dbReference type="OrthoDB" id="1906601at2759"/>
<proteinExistence type="predicted"/>
<dbReference type="GO" id="GO:0005886">
    <property type="term" value="C:plasma membrane"/>
    <property type="evidence" value="ECO:0007669"/>
    <property type="project" value="TreeGrafter"/>
</dbReference>
<evidence type="ECO:0000313" key="2">
    <source>
        <dbReference type="EMBL" id="KAF7146644.1"/>
    </source>
</evidence>
<accession>A0A834H0R5</accession>
<dbReference type="PANTHER" id="PTHR33831:SF5">
    <property type="entry name" value="OS07G0102300 PROTEIN"/>
    <property type="match status" value="1"/>
</dbReference>
<evidence type="ECO:0000313" key="3">
    <source>
        <dbReference type="Proteomes" id="UP000626092"/>
    </source>
</evidence>
<keyword evidence="3" id="KW-1185">Reference proteome</keyword>
<sequence>MMGRTEGSHLLEVQHETLAPDISPNMDPLPLLPLLAPYPLVPFMNNVPKLSGIYHTCLACKGSAEKLHNIYSISQSNLSEASCPVSHADEIDNLVDSSRLLASCGNSDAVNEFCIYVLLDSGCLLPSLPSDATYDKTYGISIYDLNDNFKAPSPDSSYY</sequence>
<dbReference type="EMBL" id="WJXA01000004">
    <property type="protein sequence ID" value="KAF7145402.1"/>
    <property type="molecule type" value="Genomic_DNA"/>
</dbReference>
<dbReference type="AlphaFoldDB" id="A0A834H0R5"/>
<gene>
    <name evidence="2" type="ORF">RHSIM_Rhsim04G0055000</name>
    <name evidence="1" type="ORF">RHSIM_Rhsim04G0055100</name>
</gene>
<dbReference type="EMBL" id="WJXA01000004">
    <property type="protein sequence ID" value="KAF7146644.1"/>
    <property type="molecule type" value="Genomic_DNA"/>
</dbReference>
<dbReference type="InterPro" id="IPR040336">
    <property type="entry name" value="At1g61900-like"/>
</dbReference>
<organism evidence="1 3">
    <name type="scientific">Rhododendron simsii</name>
    <name type="common">Sims's rhododendron</name>
    <dbReference type="NCBI Taxonomy" id="118357"/>
    <lineage>
        <taxon>Eukaryota</taxon>
        <taxon>Viridiplantae</taxon>
        <taxon>Streptophyta</taxon>
        <taxon>Embryophyta</taxon>
        <taxon>Tracheophyta</taxon>
        <taxon>Spermatophyta</taxon>
        <taxon>Magnoliopsida</taxon>
        <taxon>eudicotyledons</taxon>
        <taxon>Gunneridae</taxon>
        <taxon>Pentapetalae</taxon>
        <taxon>asterids</taxon>
        <taxon>Ericales</taxon>
        <taxon>Ericaceae</taxon>
        <taxon>Ericoideae</taxon>
        <taxon>Rhodoreae</taxon>
        <taxon>Rhododendron</taxon>
    </lineage>
</organism>
<evidence type="ECO:0000313" key="1">
    <source>
        <dbReference type="EMBL" id="KAF7145402.1"/>
    </source>
</evidence>
<reference evidence="1" key="1">
    <citation type="submission" date="2019-11" db="EMBL/GenBank/DDBJ databases">
        <authorList>
            <person name="Liu Y."/>
            <person name="Hou J."/>
            <person name="Li T.-Q."/>
            <person name="Guan C.-H."/>
            <person name="Wu X."/>
            <person name="Wu H.-Z."/>
            <person name="Ling F."/>
            <person name="Zhang R."/>
            <person name="Shi X.-G."/>
            <person name="Ren J.-P."/>
            <person name="Chen E.-F."/>
            <person name="Sun J.-M."/>
        </authorList>
    </citation>
    <scope>NUCLEOTIDE SEQUENCE</scope>
    <source>
        <strain evidence="1">Adult_tree_wgs_1</strain>
        <tissue evidence="1">Leaves</tissue>
    </source>
</reference>